<dbReference type="InterPro" id="IPR036291">
    <property type="entry name" value="NAD(P)-bd_dom_sf"/>
</dbReference>
<dbReference type="GO" id="GO:0035925">
    <property type="term" value="F:mRNA 3'-UTR AU-rich region binding"/>
    <property type="evidence" value="ECO:0007669"/>
    <property type="project" value="TreeGrafter"/>
</dbReference>
<accession>A0A0G4GVJ4</accession>
<reference evidence="4" key="1">
    <citation type="submission" date="2014-11" db="EMBL/GenBank/DDBJ databases">
        <authorList>
            <person name="Otto D Thomas"/>
            <person name="Naeem Raeece"/>
        </authorList>
    </citation>
    <scope>NUCLEOTIDE SEQUENCE</scope>
</reference>
<dbReference type="GO" id="GO:0003960">
    <property type="term" value="F:quinone reductase (NADPH) activity"/>
    <property type="evidence" value="ECO:0007669"/>
    <property type="project" value="TreeGrafter"/>
</dbReference>
<name>A0A0G4GVJ4_9ALVE</name>
<dbReference type="InterPro" id="IPR013154">
    <property type="entry name" value="ADH-like_N"/>
</dbReference>
<dbReference type="Pfam" id="PF08240">
    <property type="entry name" value="ADH_N"/>
    <property type="match status" value="1"/>
</dbReference>
<proteinExistence type="predicted"/>
<evidence type="ECO:0000256" key="1">
    <source>
        <dbReference type="ARBA" id="ARBA00022857"/>
    </source>
</evidence>
<dbReference type="InterPro" id="IPR011032">
    <property type="entry name" value="GroES-like_sf"/>
</dbReference>
<dbReference type="SUPFAM" id="SSF51735">
    <property type="entry name" value="NAD(P)-binding Rossmann-fold domains"/>
    <property type="match status" value="1"/>
</dbReference>
<dbReference type="PANTHER" id="PTHR48106">
    <property type="entry name" value="QUINONE OXIDOREDUCTASE PIG3-RELATED"/>
    <property type="match status" value="1"/>
</dbReference>
<evidence type="ECO:0000313" key="4">
    <source>
        <dbReference type="EMBL" id="CEM34918.1"/>
    </source>
</evidence>
<dbReference type="GO" id="GO:0070402">
    <property type="term" value="F:NADPH binding"/>
    <property type="evidence" value="ECO:0007669"/>
    <property type="project" value="TreeGrafter"/>
</dbReference>
<dbReference type="Pfam" id="PF00107">
    <property type="entry name" value="ADH_zinc_N"/>
    <property type="match status" value="1"/>
</dbReference>
<evidence type="ECO:0000259" key="3">
    <source>
        <dbReference type="SMART" id="SM00829"/>
    </source>
</evidence>
<dbReference type="PANTHER" id="PTHR48106:SF13">
    <property type="entry name" value="QUINONE OXIDOREDUCTASE-RELATED"/>
    <property type="match status" value="1"/>
</dbReference>
<dbReference type="InterPro" id="IPR013149">
    <property type="entry name" value="ADH-like_C"/>
</dbReference>
<sequence>MTTTFTRSSIRVTKHGGADVLSLFKGETVMVAPPLLPSQVLVQHEKAGVNMIDTYYRKGLYPLRGSGFPFIPGTEGAGVVVAAGESEEAQRLLNKSVVFFSCLPDEGGYTTAAVHNANEVTEVPKDVPSELATVVCGIQGLTAHYLVETAMPPVSPQTKAVLLNAAAGGTGLLLAQMCKIRGAEKVIGICSGTEKAKLAVEVGGVDVVIDRSEVKEGWVEAVKQAAPGGVDVFYDSAGASTFATPGALSVLRPRGSLITFGNSSGPAPAIEPLKLTAQGSISLQRPKLNDFVADPVERKRRIDEMIGLAKDGKIKTLISIMPLSKAAEAQVLLESGQTKGKLLLDCTVVE</sequence>
<feature type="domain" description="Enoyl reductase (ER)" evidence="3">
    <location>
        <begin position="16"/>
        <end position="344"/>
    </location>
</feature>
<dbReference type="AlphaFoldDB" id="A0A0G4GVJ4"/>
<evidence type="ECO:0000256" key="2">
    <source>
        <dbReference type="ARBA" id="ARBA00023002"/>
    </source>
</evidence>
<dbReference type="SUPFAM" id="SSF50129">
    <property type="entry name" value="GroES-like"/>
    <property type="match status" value="1"/>
</dbReference>
<dbReference type="Gene3D" id="3.90.180.10">
    <property type="entry name" value="Medium-chain alcohol dehydrogenases, catalytic domain"/>
    <property type="match status" value="1"/>
</dbReference>
<organism evidence="4">
    <name type="scientific">Chromera velia CCMP2878</name>
    <dbReference type="NCBI Taxonomy" id="1169474"/>
    <lineage>
        <taxon>Eukaryota</taxon>
        <taxon>Sar</taxon>
        <taxon>Alveolata</taxon>
        <taxon>Colpodellida</taxon>
        <taxon>Chromeraceae</taxon>
        <taxon>Chromera</taxon>
    </lineage>
</organism>
<dbReference type="PhylomeDB" id="A0A0G4GVJ4"/>
<gene>
    <name evidence="4" type="ORF">Cvel_23571</name>
</gene>
<dbReference type="InterPro" id="IPR020843">
    <property type="entry name" value="ER"/>
</dbReference>
<dbReference type="EMBL" id="CDMZ01001596">
    <property type="protein sequence ID" value="CEM34918.1"/>
    <property type="molecule type" value="Genomic_DNA"/>
</dbReference>
<keyword evidence="1" id="KW-0521">NADP</keyword>
<dbReference type="Gene3D" id="3.40.50.720">
    <property type="entry name" value="NAD(P)-binding Rossmann-like Domain"/>
    <property type="match status" value="1"/>
</dbReference>
<protein>
    <recommendedName>
        <fullName evidence="3">Enoyl reductase (ER) domain-containing protein</fullName>
    </recommendedName>
</protein>
<dbReference type="GO" id="GO:0005829">
    <property type="term" value="C:cytosol"/>
    <property type="evidence" value="ECO:0007669"/>
    <property type="project" value="TreeGrafter"/>
</dbReference>
<keyword evidence="2" id="KW-0560">Oxidoreductase</keyword>
<dbReference type="VEuPathDB" id="CryptoDB:Cvel_23571"/>
<dbReference type="SMART" id="SM00829">
    <property type="entry name" value="PKS_ER"/>
    <property type="match status" value="1"/>
</dbReference>